<reference evidence="1 3" key="1">
    <citation type="journal article" date="2012" name="Nature">
        <title>Algal genomes reveal evolutionary mosaicism and the fate of nucleomorphs.</title>
        <authorList>
            <consortium name="DOE Joint Genome Institute"/>
            <person name="Curtis B.A."/>
            <person name="Tanifuji G."/>
            <person name="Burki F."/>
            <person name="Gruber A."/>
            <person name="Irimia M."/>
            <person name="Maruyama S."/>
            <person name="Arias M.C."/>
            <person name="Ball S.G."/>
            <person name="Gile G.H."/>
            <person name="Hirakawa Y."/>
            <person name="Hopkins J.F."/>
            <person name="Kuo A."/>
            <person name="Rensing S.A."/>
            <person name="Schmutz J."/>
            <person name="Symeonidi A."/>
            <person name="Elias M."/>
            <person name="Eveleigh R.J."/>
            <person name="Herman E.K."/>
            <person name="Klute M.J."/>
            <person name="Nakayama T."/>
            <person name="Obornik M."/>
            <person name="Reyes-Prieto A."/>
            <person name="Armbrust E.V."/>
            <person name="Aves S.J."/>
            <person name="Beiko R.G."/>
            <person name="Coutinho P."/>
            <person name="Dacks J.B."/>
            <person name="Durnford D.G."/>
            <person name="Fast N.M."/>
            <person name="Green B.R."/>
            <person name="Grisdale C.J."/>
            <person name="Hempel F."/>
            <person name="Henrissat B."/>
            <person name="Hoppner M.P."/>
            <person name="Ishida K."/>
            <person name="Kim E."/>
            <person name="Koreny L."/>
            <person name="Kroth P.G."/>
            <person name="Liu Y."/>
            <person name="Malik S.B."/>
            <person name="Maier U.G."/>
            <person name="McRose D."/>
            <person name="Mock T."/>
            <person name="Neilson J.A."/>
            <person name="Onodera N.T."/>
            <person name="Poole A.M."/>
            <person name="Pritham E.J."/>
            <person name="Richards T.A."/>
            <person name="Rocap G."/>
            <person name="Roy S.W."/>
            <person name="Sarai C."/>
            <person name="Schaack S."/>
            <person name="Shirato S."/>
            <person name="Slamovits C.H."/>
            <person name="Spencer D.F."/>
            <person name="Suzuki S."/>
            <person name="Worden A.Z."/>
            <person name="Zauner S."/>
            <person name="Barry K."/>
            <person name="Bell C."/>
            <person name="Bharti A.K."/>
            <person name="Crow J.A."/>
            <person name="Grimwood J."/>
            <person name="Kramer R."/>
            <person name="Lindquist E."/>
            <person name="Lucas S."/>
            <person name="Salamov A."/>
            <person name="McFadden G.I."/>
            <person name="Lane C.E."/>
            <person name="Keeling P.J."/>
            <person name="Gray M.W."/>
            <person name="Grigoriev I.V."/>
            <person name="Archibald J.M."/>
        </authorList>
    </citation>
    <scope>NUCLEOTIDE SEQUENCE</scope>
    <source>
        <strain evidence="1 3">CCMP2712</strain>
    </source>
</reference>
<dbReference type="Proteomes" id="UP000011087">
    <property type="component" value="Unassembled WGS sequence"/>
</dbReference>
<reference evidence="2" key="3">
    <citation type="submission" date="2016-03" db="UniProtKB">
        <authorList>
            <consortium name="EnsemblProtists"/>
        </authorList>
    </citation>
    <scope>IDENTIFICATION</scope>
</reference>
<gene>
    <name evidence="1" type="ORF">GUITHDRAFT_155879</name>
</gene>
<dbReference type="PaxDb" id="55529-EKX33972"/>
<evidence type="ECO:0000313" key="1">
    <source>
        <dbReference type="EMBL" id="EKX33972.1"/>
    </source>
</evidence>
<sequence length="113" mass="12950">MLRDKDASHSRFLAHPMPKLVYIADQLHVLPIFKALSAEFREQVTIGEVRRSEFAVFRQYGPDALPSFLQVVENSQGRMIALLAYDFTRSNAMSFASIGFFVNLAAKEWRQIK</sequence>
<dbReference type="EMBL" id="JH993123">
    <property type="protein sequence ID" value="EKX33972.1"/>
    <property type="molecule type" value="Genomic_DNA"/>
</dbReference>
<evidence type="ECO:0000313" key="2">
    <source>
        <dbReference type="EnsemblProtists" id="EKX33972"/>
    </source>
</evidence>
<dbReference type="EnsemblProtists" id="EKX33972">
    <property type="protein sequence ID" value="EKX33972"/>
    <property type="gene ID" value="GUITHDRAFT_155879"/>
</dbReference>
<dbReference type="HOGENOM" id="CLU_2138263_0_0_1"/>
<reference evidence="3" key="2">
    <citation type="submission" date="2012-11" db="EMBL/GenBank/DDBJ databases">
        <authorList>
            <person name="Kuo A."/>
            <person name="Curtis B.A."/>
            <person name="Tanifuji G."/>
            <person name="Burki F."/>
            <person name="Gruber A."/>
            <person name="Irimia M."/>
            <person name="Maruyama S."/>
            <person name="Arias M.C."/>
            <person name="Ball S.G."/>
            <person name="Gile G.H."/>
            <person name="Hirakawa Y."/>
            <person name="Hopkins J.F."/>
            <person name="Rensing S.A."/>
            <person name="Schmutz J."/>
            <person name="Symeonidi A."/>
            <person name="Elias M."/>
            <person name="Eveleigh R.J."/>
            <person name="Herman E.K."/>
            <person name="Klute M.J."/>
            <person name="Nakayama T."/>
            <person name="Obornik M."/>
            <person name="Reyes-Prieto A."/>
            <person name="Armbrust E.V."/>
            <person name="Aves S.J."/>
            <person name="Beiko R.G."/>
            <person name="Coutinho P."/>
            <person name="Dacks J.B."/>
            <person name="Durnford D.G."/>
            <person name="Fast N.M."/>
            <person name="Green B.R."/>
            <person name="Grisdale C."/>
            <person name="Hempe F."/>
            <person name="Henrissat B."/>
            <person name="Hoppner M.P."/>
            <person name="Ishida K.-I."/>
            <person name="Kim E."/>
            <person name="Koreny L."/>
            <person name="Kroth P.G."/>
            <person name="Liu Y."/>
            <person name="Malik S.-B."/>
            <person name="Maier U.G."/>
            <person name="McRose D."/>
            <person name="Mock T."/>
            <person name="Neilson J.A."/>
            <person name="Onodera N.T."/>
            <person name="Poole A.M."/>
            <person name="Pritham E.J."/>
            <person name="Richards T.A."/>
            <person name="Rocap G."/>
            <person name="Roy S.W."/>
            <person name="Sarai C."/>
            <person name="Schaack S."/>
            <person name="Shirato S."/>
            <person name="Slamovits C.H."/>
            <person name="Spencer D.F."/>
            <person name="Suzuki S."/>
            <person name="Worden A.Z."/>
            <person name="Zauner S."/>
            <person name="Barry K."/>
            <person name="Bell C."/>
            <person name="Bharti A.K."/>
            <person name="Crow J.A."/>
            <person name="Grimwood J."/>
            <person name="Kramer R."/>
            <person name="Lindquist E."/>
            <person name="Lucas S."/>
            <person name="Salamov A."/>
            <person name="McFadden G.I."/>
            <person name="Lane C.E."/>
            <person name="Keeling P.J."/>
            <person name="Gray M.W."/>
            <person name="Grigoriev I.V."/>
            <person name="Archibald J.M."/>
        </authorList>
    </citation>
    <scope>NUCLEOTIDE SEQUENCE</scope>
    <source>
        <strain evidence="3">CCMP2712</strain>
    </source>
</reference>
<dbReference type="GeneID" id="17290725"/>
<evidence type="ECO:0000313" key="3">
    <source>
        <dbReference type="Proteomes" id="UP000011087"/>
    </source>
</evidence>
<organism evidence="1">
    <name type="scientific">Guillardia theta (strain CCMP2712)</name>
    <name type="common">Cryptophyte</name>
    <dbReference type="NCBI Taxonomy" id="905079"/>
    <lineage>
        <taxon>Eukaryota</taxon>
        <taxon>Cryptophyceae</taxon>
        <taxon>Pyrenomonadales</taxon>
        <taxon>Geminigeraceae</taxon>
        <taxon>Guillardia</taxon>
    </lineage>
</organism>
<dbReference type="RefSeq" id="XP_005820952.1">
    <property type="nucleotide sequence ID" value="XM_005820895.1"/>
</dbReference>
<accession>L1ID06</accession>
<proteinExistence type="predicted"/>
<name>L1ID06_GUITC</name>
<dbReference type="KEGG" id="gtt:GUITHDRAFT_155879"/>
<keyword evidence="3" id="KW-1185">Reference proteome</keyword>
<dbReference type="AlphaFoldDB" id="L1ID06"/>
<protein>
    <submittedName>
        <fullName evidence="1 2">Uncharacterized protein</fullName>
    </submittedName>
</protein>